<proteinExistence type="predicted"/>
<evidence type="ECO:0000313" key="1">
    <source>
        <dbReference type="EMBL" id="CAB4268557.1"/>
    </source>
</evidence>
<reference evidence="1 2" key="1">
    <citation type="submission" date="2020-05" db="EMBL/GenBank/DDBJ databases">
        <authorList>
            <person name="Campoy J."/>
            <person name="Schneeberger K."/>
            <person name="Spophaly S."/>
        </authorList>
    </citation>
    <scope>NUCLEOTIDE SEQUENCE [LARGE SCALE GENOMIC DNA]</scope>
    <source>
        <strain evidence="1">PruArmRojPasFocal</strain>
    </source>
</reference>
<gene>
    <name evidence="1" type="ORF">CURHAP_LOCUS12329</name>
</gene>
<dbReference type="EMBL" id="CAEKDK010000002">
    <property type="protein sequence ID" value="CAB4268557.1"/>
    <property type="molecule type" value="Genomic_DNA"/>
</dbReference>
<evidence type="ECO:0000313" key="2">
    <source>
        <dbReference type="Proteomes" id="UP000507222"/>
    </source>
</evidence>
<name>A0A6J5TZ69_PRUAR</name>
<protein>
    <submittedName>
        <fullName evidence="1">Uncharacterized protein</fullName>
    </submittedName>
</protein>
<sequence>MPNESCLFYFQCRESLLIYCVTLAALQSWQLKLHVQDPWWLILQLLAKPKVPCILESWVATSYGKEEVSAALSCFDKC</sequence>
<dbReference type="AlphaFoldDB" id="A0A6J5TZ69"/>
<accession>A0A6J5TZ69</accession>
<dbReference type="Proteomes" id="UP000507222">
    <property type="component" value="Unassembled WGS sequence"/>
</dbReference>
<organism evidence="1 2">
    <name type="scientific">Prunus armeniaca</name>
    <name type="common">Apricot</name>
    <name type="synonym">Armeniaca vulgaris</name>
    <dbReference type="NCBI Taxonomy" id="36596"/>
    <lineage>
        <taxon>Eukaryota</taxon>
        <taxon>Viridiplantae</taxon>
        <taxon>Streptophyta</taxon>
        <taxon>Embryophyta</taxon>
        <taxon>Tracheophyta</taxon>
        <taxon>Spermatophyta</taxon>
        <taxon>Magnoliopsida</taxon>
        <taxon>eudicotyledons</taxon>
        <taxon>Gunneridae</taxon>
        <taxon>Pentapetalae</taxon>
        <taxon>rosids</taxon>
        <taxon>fabids</taxon>
        <taxon>Rosales</taxon>
        <taxon>Rosaceae</taxon>
        <taxon>Amygdaloideae</taxon>
        <taxon>Amygdaleae</taxon>
        <taxon>Prunus</taxon>
    </lineage>
</organism>